<evidence type="ECO:0000256" key="1">
    <source>
        <dbReference type="SAM" id="MobiDB-lite"/>
    </source>
</evidence>
<dbReference type="PANTHER" id="PTHR37610">
    <property type="entry name" value="CCHC-TYPE DOMAIN-CONTAINING PROTEIN"/>
    <property type="match status" value="1"/>
</dbReference>
<feature type="compositionally biased region" description="Low complexity" evidence="1">
    <location>
        <begin position="283"/>
        <end position="301"/>
    </location>
</feature>
<sequence length="357" mass="38203">FVDGTISKPTEKKKMLDCETVNSMLVFWILKAIEPKLAASIPYFEEAKKLWVYLEKRFCEANGPRLQQLHVVITGYVLSQRLVWINCGSSALIANILVMTTLVVLYSMATPHGGWKNMVKREGAAFSGQAASVPGSRPPAIAAASASSSIAAAVDHSKPTVRAHAVGSPLGVASSVPSPDTLRLCLSSNLSMFVFLNMVNNRQQDKMTETGDIFVSRDVKFHENEFPFVTSSDSTHSHVSVKGVSNVDGEIDFDFLDDLEHVLEVGETSTELGSRESSDRTLLDTPSPSPTATPTSAATPLLDAASSLVRDTLTATNADRRSLVVSTTAATTSGTGSIHSPGSNKQARTSNGAIFTR</sequence>
<feature type="region of interest" description="Disordered" evidence="1">
    <location>
        <begin position="327"/>
        <end position="357"/>
    </location>
</feature>
<keyword evidence="4" id="KW-1185">Reference proteome</keyword>
<accession>A0A803L7K6</accession>
<dbReference type="AlphaFoldDB" id="A0A803L7K6"/>
<keyword evidence="2" id="KW-1133">Transmembrane helix</keyword>
<organism evidence="3 4">
    <name type="scientific">Chenopodium quinoa</name>
    <name type="common">Quinoa</name>
    <dbReference type="NCBI Taxonomy" id="63459"/>
    <lineage>
        <taxon>Eukaryota</taxon>
        <taxon>Viridiplantae</taxon>
        <taxon>Streptophyta</taxon>
        <taxon>Embryophyta</taxon>
        <taxon>Tracheophyta</taxon>
        <taxon>Spermatophyta</taxon>
        <taxon>Magnoliopsida</taxon>
        <taxon>eudicotyledons</taxon>
        <taxon>Gunneridae</taxon>
        <taxon>Pentapetalae</taxon>
        <taxon>Caryophyllales</taxon>
        <taxon>Chenopodiaceae</taxon>
        <taxon>Chenopodioideae</taxon>
        <taxon>Atripliceae</taxon>
        <taxon>Chenopodium</taxon>
    </lineage>
</organism>
<dbReference type="PANTHER" id="PTHR37610:SF101">
    <property type="entry name" value="(RAPE) HYPOTHETICAL PROTEIN"/>
    <property type="match status" value="1"/>
</dbReference>
<feature type="transmembrane region" description="Helical" evidence="2">
    <location>
        <begin position="83"/>
        <end position="109"/>
    </location>
</feature>
<protein>
    <submittedName>
        <fullName evidence="3">Uncharacterized protein</fullName>
    </submittedName>
</protein>
<dbReference type="EnsemblPlants" id="AUR62007845-RA">
    <property type="protein sequence ID" value="AUR62007845-RA:cds"/>
    <property type="gene ID" value="AUR62007845"/>
</dbReference>
<keyword evidence="2" id="KW-0472">Membrane</keyword>
<name>A0A803L7K6_CHEQI</name>
<feature type="compositionally biased region" description="Basic and acidic residues" evidence="1">
    <location>
        <begin position="273"/>
        <end position="282"/>
    </location>
</feature>
<evidence type="ECO:0000313" key="4">
    <source>
        <dbReference type="Proteomes" id="UP000596660"/>
    </source>
</evidence>
<feature type="region of interest" description="Disordered" evidence="1">
    <location>
        <begin position="267"/>
        <end position="301"/>
    </location>
</feature>
<proteinExistence type="predicted"/>
<feature type="compositionally biased region" description="Polar residues" evidence="1">
    <location>
        <begin position="338"/>
        <end position="357"/>
    </location>
</feature>
<reference evidence="3" key="1">
    <citation type="journal article" date="2017" name="Nature">
        <title>The genome of Chenopodium quinoa.</title>
        <authorList>
            <person name="Jarvis D.E."/>
            <person name="Ho Y.S."/>
            <person name="Lightfoot D.J."/>
            <person name="Schmoeckel S.M."/>
            <person name="Li B."/>
            <person name="Borm T.J.A."/>
            <person name="Ohyanagi H."/>
            <person name="Mineta K."/>
            <person name="Michell C.T."/>
            <person name="Saber N."/>
            <person name="Kharbatia N.M."/>
            <person name="Rupper R.R."/>
            <person name="Sharp A.R."/>
            <person name="Dally N."/>
            <person name="Boughton B.A."/>
            <person name="Woo Y.H."/>
            <person name="Gao G."/>
            <person name="Schijlen E.G.W.M."/>
            <person name="Guo X."/>
            <person name="Momin A.A."/>
            <person name="Negrao S."/>
            <person name="Al-Babili S."/>
            <person name="Gehring C."/>
            <person name="Roessner U."/>
            <person name="Jung C."/>
            <person name="Murphy K."/>
            <person name="Arold S.T."/>
            <person name="Gojobori T."/>
            <person name="van der Linden C.G."/>
            <person name="van Loo E.N."/>
            <person name="Jellen E.N."/>
            <person name="Maughan P.J."/>
            <person name="Tester M."/>
        </authorList>
    </citation>
    <scope>NUCLEOTIDE SEQUENCE [LARGE SCALE GENOMIC DNA]</scope>
    <source>
        <strain evidence="3">cv. PI 614886</strain>
    </source>
</reference>
<dbReference type="Gramene" id="AUR62007845-RA">
    <property type="protein sequence ID" value="AUR62007845-RA:cds"/>
    <property type="gene ID" value="AUR62007845"/>
</dbReference>
<keyword evidence="2" id="KW-0812">Transmembrane</keyword>
<evidence type="ECO:0000256" key="2">
    <source>
        <dbReference type="SAM" id="Phobius"/>
    </source>
</evidence>
<dbReference type="Proteomes" id="UP000596660">
    <property type="component" value="Unplaced"/>
</dbReference>
<reference evidence="3" key="2">
    <citation type="submission" date="2021-03" db="UniProtKB">
        <authorList>
            <consortium name="EnsemblPlants"/>
        </authorList>
    </citation>
    <scope>IDENTIFICATION</scope>
</reference>
<evidence type="ECO:0000313" key="3">
    <source>
        <dbReference type="EnsemblPlants" id="AUR62007845-RA:cds"/>
    </source>
</evidence>
<feature type="compositionally biased region" description="Low complexity" evidence="1">
    <location>
        <begin position="327"/>
        <end position="337"/>
    </location>
</feature>